<sequence length="85" mass="9766">MTLRFPIIFALFMLVGPIMKFFIPKTWEVWQYALLSGVTVGILIWGFYKIGLDKKTVPIWLGVSMIIAAFFGSIYLAELHEPQIQ</sequence>
<evidence type="ECO:0000256" key="1">
    <source>
        <dbReference type="SAM" id="Phobius"/>
    </source>
</evidence>
<accession>A0A161TS50</accession>
<keyword evidence="1" id="KW-0812">Transmembrane</keyword>
<dbReference type="OrthoDB" id="2941030at2"/>
<feature type="transmembrane region" description="Helical" evidence="1">
    <location>
        <begin position="29"/>
        <end position="47"/>
    </location>
</feature>
<proteinExistence type="predicted"/>
<comment type="caution">
    <text evidence="2">The sequence shown here is derived from an EMBL/GenBank/DDBJ whole genome shotgun (WGS) entry which is preliminary data.</text>
</comment>
<keyword evidence="3" id="KW-1185">Reference proteome</keyword>
<keyword evidence="1" id="KW-1133">Transmembrane helix</keyword>
<dbReference type="AlphaFoldDB" id="A0A161TS50"/>
<dbReference type="RefSeq" id="WP_066236689.1">
    <property type="nucleotide sequence ID" value="NZ_LRFC01000001.1"/>
</dbReference>
<organism evidence="2 3">
    <name type="scientific">Fictibacillus phosphorivorans</name>
    <dbReference type="NCBI Taxonomy" id="1221500"/>
    <lineage>
        <taxon>Bacteria</taxon>
        <taxon>Bacillati</taxon>
        <taxon>Bacillota</taxon>
        <taxon>Bacilli</taxon>
        <taxon>Bacillales</taxon>
        <taxon>Fictibacillaceae</taxon>
        <taxon>Fictibacillus</taxon>
    </lineage>
</organism>
<keyword evidence="1" id="KW-0472">Membrane</keyword>
<gene>
    <name evidence="2" type="ORF">AWM68_03005</name>
</gene>
<protein>
    <submittedName>
        <fullName evidence="2">Uncharacterized protein</fullName>
    </submittedName>
</protein>
<evidence type="ECO:0000313" key="2">
    <source>
        <dbReference type="EMBL" id="KZE69251.1"/>
    </source>
</evidence>
<evidence type="ECO:0000313" key="3">
    <source>
        <dbReference type="Proteomes" id="UP000076567"/>
    </source>
</evidence>
<dbReference type="Proteomes" id="UP000076567">
    <property type="component" value="Unassembled WGS sequence"/>
</dbReference>
<feature type="transmembrane region" description="Helical" evidence="1">
    <location>
        <begin position="7"/>
        <end position="23"/>
    </location>
</feature>
<feature type="transmembrane region" description="Helical" evidence="1">
    <location>
        <begin position="59"/>
        <end position="77"/>
    </location>
</feature>
<reference evidence="3" key="1">
    <citation type="submission" date="2016-01" db="EMBL/GenBank/DDBJ databases">
        <title>Draft genome of Chromobacterium sp. F49.</title>
        <authorList>
            <person name="Hong K.W."/>
        </authorList>
    </citation>
    <scope>NUCLEOTIDE SEQUENCE [LARGE SCALE GENOMIC DNA]</scope>
    <source>
        <strain evidence="3">P7IIIA</strain>
    </source>
</reference>
<dbReference type="EMBL" id="LRFC01000001">
    <property type="protein sequence ID" value="KZE69251.1"/>
    <property type="molecule type" value="Genomic_DNA"/>
</dbReference>
<name>A0A161TS50_9BACL</name>